<organism evidence="2 3">
    <name type="scientific">Vibrio tapetis subsp. tapetis</name>
    <dbReference type="NCBI Taxonomy" id="1671868"/>
    <lineage>
        <taxon>Bacteria</taxon>
        <taxon>Pseudomonadati</taxon>
        <taxon>Pseudomonadota</taxon>
        <taxon>Gammaproteobacteria</taxon>
        <taxon>Vibrionales</taxon>
        <taxon>Vibrionaceae</taxon>
        <taxon>Vibrio</taxon>
    </lineage>
</organism>
<dbReference type="SUPFAM" id="SSF82714">
    <property type="entry name" value="Multidrug efflux transporter AcrB TolC docking domain, DN and DC subdomains"/>
    <property type="match status" value="2"/>
</dbReference>
<dbReference type="EMBL" id="LT960611">
    <property type="protein sequence ID" value="SON49874.1"/>
    <property type="molecule type" value="Genomic_DNA"/>
</dbReference>
<accession>A0A2N8ZD90</accession>
<dbReference type="AlphaFoldDB" id="A0A2N8ZD90"/>
<dbReference type="InterPro" id="IPR001036">
    <property type="entry name" value="Acrflvin-R"/>
</dbReference>
<proteinExistence type="predicted"/>
<dbReference type="Gene3D" id="3.30.70.1430">
    <property type="entry name" value="Multidrug efflux transporter AcrB pore domain"/>
    <property type="match status" value="2"/>
</dbReference>
<dbReference type="SUPFAM" id="SSF82693">
    <property type="entry name" value="Multidrug efflux transporter AcrB pore domain, PN1, PN2, PC1 and PC2 subdomains"/>
    <property type="match status" value="3"/>
</dbReference>
<dbReference type="Gene3D" id="3.30.70.1440">
    <property type="entry name" value="Multidrug efflux transporter AcrB pore domain"/>
    <property type="match status" value="1"/>
</dbReference>
<dbReference type="Gene3D" id="1.20.1640.10">
    <property type="entry name" value="Multidrug efflux transporter AcrB transmembrane domain"/>
    <property type="match status" value="2"/>
</dbReference>
<gene>
    <name evidence="2" type="ORF">VTAP4600_A1895</name>
</gene>
<dbReference type="GO" id="GO:0005886">
    <property type="term" value="C:plasma membrane"/>
    <property type="evidence" value="ECO:0007669"/>
    <property type="project" value="TreeGrafter"/>
</dbReference>
<dbReference type="InterPro" id="IPR027463">
    <property type="entry name" value="AcrB_DN_DC_subdom"/>
</dbReference>
<sequence>MKYASILSNTRLMVLVIAFLIVSGLSAFNTLPRAEDPIISNRNATITTVFPGASAIRVESLVTEVIENKLRQVNEINQITSTSRLGIAVIGVELQDEITDPEPIWSKIRDKLSDVERELPRDALSPELDSDHTYAFTTILSLGWQGEGEADLLTLGRYGKELATRLRTLSGTEFVDQYGLSDEEIVVNFDINDTATLGVSAQQLAAALEGADAKNSAGELVNSSTRFGLELSSSLDSIERVRKVPISIDENGHTVRVGDVANVQRAAKTPYDELALVDGKPGVIVGARMQSTLRVDKWTPAAMKLVDDFRLELPSDIKVNVLYSQQGYTEQRLVELGESLLIGFCLVLFVLLFTLGIRAAIIIALALPLTMLFTLSLMKYFAIPINQMSLTGFIVALGIMVDNAVVMVDTIQSYRLKGMQKLESAMVAIGHLWVPLLGSTLTTVFAFAPIFLMEGATGEFVGAIALTVSFSLVGSYVISHTVIAALSCAYLPSKQTSSSWYQTGISIPALSAWFAKSVALAIRHPLLAIGLALVLPLTGYWSMSQLTEQFFPASDRDMFEIQVYMPPQASIYATKATTEQIHQFISEDEAVEQVQWMIGASFPSFYYNLVAGQQKAPYFSQAMVKTTHFEQANRLIPELQTQLDKRFPQAQILVRKLEQGPPFNAPIELRVYGHNLDTLKTIGEDVRLILSRIPSVTHTRESLSSGIPQFNVDVDEEAIQMNGMNLNQFAGLLQSTLVGRESGSIIEGTESIPVRVRVRDEERESYDDLNNLRFPSPASNSAGSSVGVSVLNLSTLELSPSNGGITRRNGVRVNTIEGCIDAGVLPQTVLDQFKTELENYAFPAGYRVEFGGEAAERDESVAKLIGNISVVVVLMILVIVLSFKSFRLSGIIFAVAGLAAGLGILSVWVFDYPFGFTVIIAMLGVIGLAINAAIVILAELRASEKASEGDQEAVLEAVMSCTRHITSTTITTIGGFMPLILAGGGFWPPFAVAIAGGTALTTILSFYFVPPMFMLVTKMPVRIASVSNS</sequence>
<evidence type="ECO:0000313" key="2">
    <source>
        <dbReference type="EMBL" id="SON49874.1"/>
    </source>
</evidence>
<evidence type="ECO:0000256" key="1">
    <source>
        <dbReference type="SAM" id="Phobius"/>
    </source>
</evidence>
<reference evidence="2 3" key="1">
    <citation type="submission" date="2017-10" db="EMBL/GenBank/DDBJ databases">
        <authorList>
            <person name="Banno H."/>
            <person name="Chua N.-H."/>
        </authorList>
    </citation>
    <scope>NUCLEOTIDE SEQUENCE [LARGE SCALE GENOMIC DNA]</scope>
    <source>
        <strain evidence="2">Vibrio tapetis CECT4600</strain>
    </source>
</reference>
<dbReference type="GO" id="GO:0042910">
    <property type="term" value="F:xenobiotic transmembrane transporter activity"/>
    <property type="evidence" value="ECO:0007669"/>
    <property type="project" value="TreeGrafter"/>
</dbReference>
<dbReference type="RefSeq" id="WP_102522466.1">
    <property type="nucleotide sequence ID" value="NZ_LT960611.1"/>
</dbReference>
<keyword evidence="1" id="KW-0472">Membrane</keyword>
<feature type="transmembrane region" description="Helical" evidence="1">
    <location>
        <begin position="432"/>
        <end position="452"/>
    </location>
</feature>
<feature type="transmembrane region" description="Helical" evidence="1">
    <location>
        <begin position="916"/>
        <end position="938"/>
    </location>
</feature>
<keyword evidence="1" id="KW-1133">Transmembrane helix</keyword>
<evidence type="ECO:0000313" key="3">
    <source>
        <dbReference type="Proteomes" id="UP000235828"/>
    </source>
</evidence>
<feature type="transmembrane region" description="Helical" evidence="1">
    <location>
        <begin position="362"/>
        <end position="383"/>
    </location>
</feature>
<dbReference type="Pfam" id="PF00873">
    <property type="entry name" value="ACR_tran"/>
    <property type="match status" value="1"/>
</dbReference>
<dbReference type="Gene3D" id="3.30.70.1320">
    <property type="entry name" value="Multidrug efflux transporter AcrB pore domain like"/>
    <property type="match status" value="1"/>
</dbReference>
<dbReference type="PANTHER" id="PTHR32063:SF18">
    <property type="entry name" value="CATION EFFLUX SYSTEM PROTEIN"/>
    <property type="match status" value="1"/>
</dbReference>
<dbReference type="PANTHER" id="PTHR32063">
    <property type="match status" value="1"/>
</dbReference>
<feature type="transmembrane region" description="Helical" evidence="1">
    <location>
        <begin position="890"/>
        <end position="910"/>
    </location>
</feature>
<keyword evidence="3" id="KW-1185">Reference proteome</keyword>
<dbReference type="OrthoDB" id="9757940at2"/>
<protein>
    <submittedName>
        <fullName evidence="2">AcrB/AcrD/AcrF family protein</fullName>
    </submittedName>
</protein>
<feature type="transmembrane region" description="Helical" evidence="1">
    <location>
        <begin position="336"/>
        <end position="355"/>
    </location>
</feature>
<dbReference type="SUPFAM" id="SSF82866">
    <property type="entry name" value="Multidrug efflux transporter AcrB transmembrane domain"/>
    <property type="match status" value="2"/>
</dbReference>
<feature type="transmembrane region" description="Helical" evidence="1">
    <location>
        <begin position="464"/>
        <end position="491"/>
    </location>
</feature>
<name>A0A2N8ZD90_9VIBR</name>
<feature type="transmembrane region" description="Helical" evidence="1">
    <location>
        <begin position="389"/>
        <end position="411"/>
    </location>
</feature>
<feature type="transmembrane region" description="Helical" evidence="1">
    <location>
        <begin position="526"/>
        <end position="543"/>
    </location>
</feature>
<keyword evidence="1" id="KW-0812">Transmembrane</keyword>
<feature type="transmembrane region" description="Helical" evidence="1">
    <location>
        <begin position="965"/>
        <end position="984"/>
    </location>
</feature>
<dbReference type="PRINTS" id="PR00702">
    <property type="entry name" value="ACRIFLAVINRP"/>
</dbReference>
<feature type="transmembrane region" description="Helical" evidence="1">
    <location>
        <begin position="990"/>
        <end position="1009"/>
    </location>
</feature>
<dbReference type="Proteomes" id="UP000235828">
    <property type="component" value="Chromosome A"/>
</dbReference>
<dbReference type="KEGG" id="vta:A1895"/>
<dbReference type="Gene3D" id="3.30.2090.10">
    <property type="entry name" value="Multidrug efflux transporter AcrB TolC docking domain, DN and DC subdomains"/>
    <property type="match status" value="2"/>
</dbReference>
<feature type="transmembrane region" description="Helical" evidence="1">
    <location>
        <begin position="864"/>
        <end position="883"/>
    </location>
</feature>